<dbReference type="Pfam" id="PF02358">
    <property type="entry name" value="Trehalose_PPase"/>
    <property type="match status" value="1"/>
</dbReference>
<dbReference type="OrthoDB" id="9761633at2"/>
<dbReference type="PANTHER" id="PTHR10788">
    <property type="entry name" value="TREHALOSE-6-PHOSPHATE SYNTHASE"/>
    <property type="match status" value="1"/>
</dbReference>
<reference evidence="3 4" key="1">
    <citation type="submission" date="2014-04" db="EMBL/GenBank/DDBJ databases">
        <title>Characterization and application of a salt tolerant electro-active bacterium.</title>
        <authorList>
            <person name="Yang L."/>
            <person name="Wei S."/>
            <person name="Tay Q.X.M."/>
        </authorList>
    </citation>
    <scope>NUCLEOTIDE SEQUENCE [LARGE SCALE GENOMIC DNA]</scope>
    <source>
        <strain evidence="3 4">LY1</strain>
    </source>
</reference>
<dbReference type="GO" id="GO:0005829">
    <property type="term" value="C:cytosol"/>
    <property type="evidence" value="ECO:0007669"/>
    <property type="project" value="TreeGrafter"/>
</dbReference>
<dbReference type="NCBIfam" id="TIGR01484">
    <property type="entry name" value="HAD-SF-IIB"/>
    <property type="match status" value="1"/>
</dbReference>
<dbReference type="Proteomes" id="UP000027821">
    <property type="component" value="Unassembled WGS sequence"/>
</dbReference>
<dbReference type="GO" id="GO:0003825">
    <property type="term" value="F:alpha,alpha-trehalose-phosphate synthase (UDP-forming) activity"/>
    <property type="evidence" value="ECO:0007669"/>
    <property type="project" value="TreeGrafter"/>
</dbReference>
<dbReference type="SUPFAM" id="SSF53756">
    <property type="entry name" value="UDP-Glycosyltransferase/glycogen phosphorylase"/>
    <property type="match status" value="1"/>
</dbReference>
<proteinExistence type="inferred from homology"/>
<dbReference type="SUPFAM" id="SSF56784">
    <property type="entry name" value="HAD-like"/>
    <property type="match status" value="1"/>
</dbReference>
<dbReference type="AlphaFoldDB" id="A0A074L4E0"/>
<dbReference type="STRING" id="1048983.EL17_02135"/>
<name>A0A074L4E0_9BACT</name>
<dbReference type="InterPro" id="IPR036412">
    <property type="entry name" value="HAD-like_sf"/>
</dbReference>
<dbReference type="NCBIfam" id="NF011071">
    <property type="entry name" value="PRK14501.1"/>
    <property type="match status" value="1"/>
</dbReference>
<dbReference type="Gene3D" id="3.40.50.1000">
    <property type="entry name" value="HAD superfamily/HAD-like"/>
    <property type="match status" value="1"/>
</dbReference>
<accession>A0A074L4E0</accession>
<dbReference type="PANTHER" id="PTHR10788:SF106">
    <property type="entry name" value="BCDNA.GH08860"/>
    <property type="match status" value="1"/>
</dbReference>
<dbReference type="GO" id="GO:0005992">
    <property type="term" value="P:trehalose biosynthetic process"/>
    <property type="evidence" value="ECO:0007669"/>
    <property type="project" value="InterPro"/>
</dbReference>
<evidence type="ECO:0000313" key="3">
    <source>
        <dbReference type="EMBL" id="KEO75360.1"/>
    </source>
</evidence>
<dbReference type="RefSeq" id="WP_035070128.1">
    <property type="nucleotide sequence ID" value="NZ_JMIH01000013.1"/>
</dbReference>
<gene>
    <name evidence="3" type="ORF">EL17_02135</name>
</gene>
<dbReference type="eggNOG" id="COG1877">
    <property type="taxonomic scope" value="Bacteria"/>
</dbReference>
<comment type="caution">
    <text evidence="3">The sequence shown here is derived from an EMBL/GenBank/DDBJ whole genome shotgun (WGS) entry which is preliminary data.</text>
</comment>
<dbReference type="InterPro" id="IPR001830">
    <property type="entry name" value="Glyco_trans_20"/>
</dbReference>
<dbReference type="Pfam" id="PF00982">
    <property type="entry name" value="Glyco_transf_20"/>
    <property type="match status" value="1"/>
</dbReference>
<dbReference type="InterPro" id="IPR003337">
    <property type="entry name" value="Trehalose_PPase"/>
</dbReference>
<dbReference type="GO" id="GO:0004805">
    <property type="term" value="F:trehalose-phosphatase activity"/>
    <property type="evidence" value="ECO:0007669"/>
    <property type="project" value="TreeGrafter"/>
</dbReference>
<evidence type="ECO:0000256" key="2">
    <source>
        <dbReference type="ARBA" id="ARBA00008799"/>
    </source>
</evidence>
<dbReference type="InterPro" id="IPR023214">
    <property type="entry name" value="HAD_sf"/>
</dbReference>
<dbReference type="NCBIfam" id="TIGR00685">
    <property type="entry name" value="T6PP"/>
    <property type="match status" value="1"/>
</dbReference>
<comment type="similarity">
    <text evidence="1">In the C-terminal section; belongs to the trehalose phosphatase family.</text>
</comment>
<comment type="similarity">
    <text evidence="2">Belongs to the glycosyltransferase 20 family.</text>
</comment>
<dbReference type="Gene3D" id="3.30.70.1020">
    <property type="entry name" value="Trehalose-6-phosphate phosphatase related protein, domain 2"/>
    <property type="match status" value="1"/>
</dbReference>
<dbReference type="InterPro" id="IPR006379">
    <property type="entry name" value="HAD-SF_hydro_IIB"/>
</dbReference>
<dbReference type="CDD" id="cd01627">
    <property type="entry name" value="HAD_TPP"/>
    <property type="match status" value="1"/>
</dbReference>
<dbReference type="Gene3D" id="3.40.50.2000">
    <property type="entry name" value="Glycogen Phosphorylase B"/>
    <property type="match status" value="2"/>
</dbReference>
<evidence type="ECO:0000256" key="1">
    <source>
        <dbReference type="ARBA" id="ARBA00006330"/>
    </source>
</evidence>
<sequence length="731" mass="85405">MGKTIFVSHRLPINGNYHEGKFHFTASSGEVASGLYPLFEKQGDLWIAWPGAEIKESEIRASLILELSAKKMHPVFLTQEEIDRYHGGFCNETLWPTFHSFTQYINYNENNWDAYVAVNRKFCDAILKKAKPEDTVWIHDYQLLLLPEMLRKRMPDLTIGFFQHTPFPSYEIFRMLPWRQEVLRGMCGADLIGFHIYDDMRHFLSSIGRILGHTDEAGFIHTDSRLINVDSFPMGIDYEKLQKAAKCDETENLLRTFREDHHKQTFILSCDRLDYTKGIPERIKAFELFLDTYPAYVEKISLLLLVAPSRTTVKKYRALKEEIDTLVGRINSKYSTLDWVPIHYFYRKFSFEENVAFYRLADIALVSTLREGMNFISKEYIASRTKEDGVLILSEMTGASKELQEAIIINPNDKKSVCRAIFEALNMPLEEKQKRMRRMQYTVQKYSIYQWARIYINRLKHVKTLQQSLHSRELIGKDLETIQTRFEEAEHPIVFLDYDGALVGYTSQPDEAFPDPKLLEILDSLCEKANIVIISGRDKMTMDKWLEGYKLNMIAEHGVFVKKNHGMDNNWATQLDISNDWKSSFRIQMDDYVERTPGAFIEEKEHSIVWHYRKVESGLGNLRKRELFSHLKYMARGLKLEVLEGNRALEIKRPEASKSKAIIEYLENESADFVLVIGDNWTDEDTFRDLSDNAITIRVGYDFTRAQYNLKSHLEVRKLLETLCNVNNKIY</sequence>
<dbReference type="EMBL" id="JMIH01000013">
    <property type="protein sequence ID" value="KEO75360.1"/>
    <property type="molecule type" value="Genomic_DNA"/>
</dbReference>
<keyword evidence="4" id="KW-1185">Reference proteome</keyword>
<organism evidence="3 4">
    <name type="scientific">Anditalea andensis</name>
    <dbReference type="NCBI Taxonomy" id="1048983"/>
    <lineage>
        <taxon>Bacteria</taxon>
        <taxon>Pseudomonadati</taxon>
        <taxon>Bacteroidota</taxon>
        <taxon>Cytophagia</taxon>
        <taxon>Cytophagales</taxon>
        <taxon>Cytophagaceae</taxon>
        <taxon>Anditalea</taxon>
    </lineage>
</organism>
<dbReference type="CDD" id="cd03788">
    <property type="entry name" value="GT20_TPS"/>
    <property type="match status" value="1"/>
</dbReference>
<protein>
    <submittedName>
        <fullName evidence="3">Trehalose-6-phosphate synthase</fullName>
    </submittedName>
</protein>
<dbReference type="eggNOG" id="COG0380">
    <property type="taxonomic scope" value="Bacteria"/>
</dbReference>
<evidence type="ECO:0000313" key="4">
    <source>
        <dbReference type="Proteomes" id="UP000027821"/>
    </source>
</evidence>